<name>A0ABD0YXU8_9HEMI</name>
<reference evidence="1 2" key="1">
    <citation type="submission" date="2024-07" db="EMBL/GenBank/DDBJ databases">
        <title>Chromosome-level genome assembly of the water stick insect Ranatra chinensis (Heteroptera: Nepidae).</title>
        <authorList>
            <person name="Liu X."/>
        </authorList>
    </citation>
    <scope>NUCLEOTIDE SEQUENCE [LARGE SCALE GENOMIC DNA]</scope>
    <source>
        <strain evidence="1">Cailab_2021Rc</strain>
        <tissue evidence="1">Muscle</tissue>
    </source>
</reference>
<evidence type="ECO:0000313" key="1">
    <source>
        <dbReference type="EMBL" id="KAL1124658.1"/>
    </source>
</evidence>
<sequence>MTVACMNVEATSSCAFVFTCRRWRERAGNIRVEFTQRPLNQIDNDACAKGAPAATRPPLPVSLSFYLVRLQAVARVAFCGVWVRSGLLFAVPLDDEAKARSGAGEECPWQCASASWGSHVPARPLDTPLSAYMVQKPAFRGTCRNMIGYNQYNQGYNKLFTQVSPVLLCFGRVSDT</sequence>
<accession>A0ABD0YXU8</accession>
<organism evidence="1 2">
    <name type="scientific">Ranatra chinensis</name>
    <dbReference type="NCBI Taxonomy" id="642074"/>
    <lineage>
        <taxon>Eukaryota</taxon>
        <taxon>Metazoa</taxon>
        <taxon>Ecdysozoa</taxon>
        <taxon>Arthropoda</taxon>
        <taxon>Hexapoda</taxon>
        <taxon>Insecta</taxon>
        <taxon>Pterygota</taxon>
        <taxon>Neoptera</taxon>
        <taxon>Paraneoptera</taxon>
        <taxon>Hemiptera</taxon>
        <taxon>Heteroptera</taxon>
        <taxon>Panheteroptera</taxon>
        <taxon>Nepomorpha</taxon>
        <taxon>Nepidae</taxon>
        <taxon>Ranatrinae</taxon>
        <taxon>Ranatra</taxon>
    </lineage>
</organism>
<evidence type="ECO:0000313" key="2">
    <source>
        <dbReference type="Proteomes" id="UP001558652"/>
    </source>
</evidence>
<dbReference type="Proteomes" id="UP001558652">
    <property type="component" value="Unassembled WGS sequence"/>
</dbReference>
<protein>
    <submittedName>
        <fullName evidence="1">Uncharacterized protein</fullName>
    </submittedName>
</protein>
<keyword evidence="2" id="KW-1185">Reference proteome</keyword>
<gene>
    <name evidence="1" type="ORF">AAG570_001282</name>
</gene>
<comment type="caution">
    <text evidence="1">The sequence shown here is derived from an EMBL/GenBank/DDBJ whole genome shotgun (WGS) entry which is preliminary data.</text>
</comment>
<dbReference type="AlphaFoldDB" id="A0ABD0YXU8"/>
<proteinExistence type="predicted"/>
<dbReference type="EMBL" id="JBFDAA010000010">
    <property type="protein sequence ID" value="KAL1124658.1"/>
    <property type="molecule type" value="Genomic_DNA"/>
</dbReference>